<dbReference type="InterPro" id="IPR000551">
    <property type="entry name" value="MerR-type_HTH_dom"/>
</dbReference>
<dbReference type="Gene3D" id="1.10.1660.10">
    <property type="match status" value="1"/>
</dbReference>
<dbReference type="PROSITE" id="PS50937">
    <property type="entry name" value="HTH_MERR_2"/>
    <property type="match status" value="1"/>
</dbReference>
<reference evidence="5" key="1">
    <citation type="journal article" date="2019" name="Int. J. Syst. Evol. Microbiol.">
        <title>The Global Catalogue of Microorganisms (GCM) 10K type strain sequencing project: providing services to taxonomists for standard genome sequencing and annotation.</title>
        <authorList>
            <consortium name="The Broad Institute Genomics Platform"/>
            <consortium name="The Broad Institute Genome Sequencing Center for Infectious Disease"/>
            <person name="Wu L."/>
            <person name="Ma J."/>
        </authorList>
    </citation>
    <scope>NUCLEOTIDE SEQUENCE [LARGE SCALE GENOMIC DNA]</scope>
    <source>
        <strain evidence="5">CGMCC 4.1641</strain>
    </source>
</reference>
<evidence type="ECO:0000313" key="5">
    <source>
        <dbReference type="Proteomes" id="UP001596222"/>
    </source>
</evidence>
<evidence type="ECO:0000256" key="1">
    <source>
        <dbReference type="ARBA" id="ARBA00023125"/>
    </source>
</evidence>
<dbReference type="SUPFAM" id="SSF46955">
    <property type="entry name" value="Putative DNA-binding domain"/>
    <property type="match status" value="1"/>
</dbReference>
<comment type="caution">
    <text evidence="4">The sequence shown here is derived from an EMBL/GenBank/DDBJ whole genome shotgun (WGS) entry which is preliminary data.</text>
</comment>
<feature type="region of interest" description="Disordered" evidence="2">
    <location>
        <begin position="123"/>
        <end position="155"/>
    </location>
</feature>
<dbReference type="RefSeq" id="WP_382035859.1">
    <property type="nucleotide sequence ID" value="NZ_JBHSKJ010000001.1"/>
</dbReference>
<dbReference type="InterPro" id="IPR009061">
    <property type="entry name" value="DNA-bd_dom_put_sf"/>
</dbReference>
<feature type="compositionally biased region" description="Low complexity" evidence="2">
    <location>
        <begin position="126"/>
        <end position="155"/>
    </location>
</feature>
<organism evidence="4 5">
    <name type="scientific">Streptomyces aureoversilis</name>
    <dbReference type="NCBI Taxonomy" id="67277"/>
    <lineage>
        <taxon>Bacteria</taxon>
        <taxon>Bacillati</taxon>
        <taxon>Actinomycetota</taxon>
        <taxon>Actinomycetes</taxon>
        <taxon>Kitasatosporales</taxon>
        <taxon>Streptomycetaceae</taxon>
        <taxon>Streptomyces</taxon>
    </lineage>
</organism>
<dbReference type="PANTHER" id="PTHR30204:SF93">
    <property type="entry name" value="HTH MERR-TYPE DOMAIN-CONTAINING PROTEIN"/>
    <property type="match status" value="1"/>
</dbReference>
<dbReference type="CDD" id="cd01282">
    <property type="entry name" value="HTH_MerR-like_sg3"/>
    <property type="match status" value="1"/>
</dbReference>
<accession>A0ABV9ZPP4</accession>
<protein>
    <submittedName>
        <fullName evidence="4">MerR family transcriptional regulator</fullName>
    </submittedName>
</protein>
<dbReference type="InterPro" id="IPR047057">
    <property type="entry name" value="MerR_fam"/>
</dbReference>
<dbReference type="Proteomes" id="UP001596222">
    <property type="component" value="Unassembled WGS sequence"/>
</dbReference>
<gene>
    <name evidence="4" type="ORF">ACFPP6_01025</name>
</gene>
<proteinExistence type="predicted"/>
<name>A0ABV9ZPP4_9ACTN</name>
<keyword evidence="5" id="KW-1185">Reference proteome</keyword>
<feature type="domain" description="HTH merR-type" evidence="3">
    <location>
        <begin position="1"/>
        <end position="68"/>
    </location>
</feature>
<dbReference type="Pfam" id="PF13411">
    <property type="entry name" value="MerR_1"/>
    <property type="match status" value="1"/>
</dbReference>
<sequence>MRIGELSDRTGTPRRLLRYYEEQQLITSDRTPNGYRDYDDHLVDRVLQIRALLNTGLPTRLIRQILPRLPQAHAIHPVHPTPELIATLEHEHRQITRRIQHLTDNANAMAHYLDAIRNSPTASTNPMAPIAPMAPTTPEASGPPAAPPSGYAAQA</sequence>
<dbReference type="EMBL" id="JBHSKJ010000001">
    <property type="protein sequence ID" value="MFC5143287.1"/>
    <property type="molecule type" value="Genomic_DNA"/>
</dbReference>
<evidence type="ECO:0000256" key="2">
    <source>
        <dbReference type="SAM" id="MobiDB-lite"/>
    </source>
</evidence>
<evidence type="ECO:0000313" key="4">
    <source>
        <dbReference type="EMBL" id="MFC5143287.1"/>
    </source>
</evidence>
<evidence type="ECO:0000259" key="3">
    <source>
        <dbReference type="PROSITE" id="PS50937"/>
    </source>
</evidence>
<dbReference type="SMART" id="SM00422">
    <property type="entry name" value="HTH_MERR"/>
    <property type="match status" value="1"/>
</dbReference>
<keyword evidence="1" id="KW-0238">DNA-binding</keyword>
<dbReference type="PANTHER" id="PTHR30204">
    <property type="entry name" value="REDOX-CYCLING DRUG-SENSING TRANSCRIPTIONAL ACTIVATOR SOXR"/>
    <property type="match status" value="1"/>
</dbReference>